<organism evidence="3 4">
    <name type="scientific">Bursaphelenchus okinawaensis</name>
    <dbReference type="NCBI Taxonomy" id="465554"/>
    <lineage>
        <taxon>Eukaryota</taxon>
        <taxon>Metazoa</taxon>
        <taxon>Ecdysozoa</taxon>
        <taxon>Nematoda</taxon>
        <taxon>Chromadorea</taxon>
        <taxon>Rhabditida</taxon>
        <taxon>Tylenchina</taxon>
        <taxon>Tylenchomorpha</taxon>
        <taxon>Aphelenchoidea</taxon>
        <taxon>Aphelenchoididae</taxon>
        <taxon>Bursaphelenchus</taxon>
    </lineage>
</organism>
<reference evidence="3" key="1">
    <citation type="submission" date="2020-09" db="EMBL/GenBank/DDBJ databases">
        <authorList>
            <person name="Kikuchi T."/>
        </authorList>
    </citation>
    <scope>NUCLEOTIDE SEQUENCE</scope>
    <source>
        <strain evidence="3">SH1</strain>
    </source>
</reference>
<feature type="transmembrane region" description="Helical" evidence="1">
    <location>
        <begin position="95"/>
        <end position="113"/>
    </location>
</feature>
<feature type="transmembrane region" description="Helical" evidence="1">
    <location>
        <begin position="56"/>
        <end position="75"/>
    </location>
</feature>
<evidence type="ECO:0000313" key="3">
    <source>
        <dbReference type="EMBL" id="CAD5212578.1"/>
    </source>
</evidence>
<dbReference type="OrthoDB" id="10492155at2759"/>
<evidence type="ECO:0000256" key="2">
    <source>
        <dbReference type="SAM" id="SignalP"/>
    </source>
</evidence>
<sequence length="292" mass="35207">MGAYKWYLTWAISDMNILFTVLASWDPELPWPHYEMIAHGIPEYFNIPWLAPLLRIIPYTLYEMHVYITICRFVYRYAQTTGKQKLMNIMSHGYFFTFLFVLMIALFVKGLYFNRFAWSDWVQYKLQFPNNDTKLKEHIMNNIDIPARPNKFENFFQYAIFPSSLIIYFFCTVQCYRYKTRAKNTLSKRTLELYQVLIHGLVVEQLAEFLWFFAPLIYIVSYDEKYWPIGFHIMYRFMYTYPTFLMIFTLGFFKPYRASVKRLVRILFYGEVEKVLVVSSSYTIKNSNVATK</sequence>
<feature type="transmembrane region" description="Helical" evidence="1">
    <location>
        <begin position="155"/>
        <end position="176"/>
    </location>
</feature>
<evidence type="ECO:0000256" key="1">
    <source>
        <dbReference type="SAM" id="Phobius"/>
    </source>
</evidence>
<dbReference type="EMBL" id="CAJFDH010000002">
    <property type="protein sequence ID" value="CAD5212578.1"/>
    <property type="molecule type" value="Genomic_DNA"/>
</dbReference>
<feature type="signal peptide" evidence="2">
    <location>
        <begin position="1"/>
        <end position="23"/>
    </location>
</feature>
<keyword evidence="1" id="KW-1133">Transmembrane helix</keyword>
<dbReference type="AlphaFoldDB" id="A0A811KB76"/>
<protein>
    <recommendedName>
        <fullName evidence="5">Serpentine receptor class gamma</fullName>
    </recommendedName>
</protein>
<evidence type="ECO:0008006" key="5">
    <source>
        <dbReference type="Google" id="ProtNLM"/>
    </source>
</evidence>
<comment type="caution">
    <text evidence="3">The sequence shown here is derived from an EMBL/GenBank/DDBJ whole genome shotgun (WGS) entry which is preliminary data.</text>
</comment>
<gene>
    <name evidence="3" type="ORF">BOKJ2_LOCUS4379</name>
</gene>
<dbReference type="EMBL" id="CAJFCW020000002">
    <property type="protein sequence ID" value="CAG9096733.1"/>
    <property type="molecule type" value="Genomic_DNA"/>
</dbReference>
<dbReference type="Pfam" id="PF10318">
    <property type="entry name" value="7TM_GPCR_Srh"/>
    <property type="match status" value="1"/>
</dbReference>
<feature type="transmembrane region" description="Helical" evidence="1">
    <location>
        <begin position="196"/>
        <end position="221"/>
    </location>
</feature>
<dbReference type="InterPro" id="IPR019422">
    <property type="entry name" value="7TM_GPCR_serpentine_rcpt_Srh"/>
</dbReference>
<dbReference type="Proteomes" id="UP000614601">
    <property type="component" value="Unassembled WGS sequence"/>
</dbReference>
<dbReference type="Proteomes" id="UP000783686">
    <property type="component" value="Unassembled WGS sequence"/>
</dbReference>
<feature type="chain" id="PRO_5036408295" description="Serpentine receptor class gamma" evidence="2">
    <location>
        <begin position="24"/>
        <end position="292"/>
    </location>
</feature>
<name>A0A811KB76_9BILA</name>
<evidence type="ECO:0000313" key="4">
    <source>
        <dbReference type="Proteomes" id="UP000614601"/>
    </source>
</evidence>
<proteinExistence type="predicted"/>
<keyword evidence="1" id="KW-0472">Membrane</keyword>
<accession>A0A811KB76</accession>
<feature type="transmembrane region" description="Helical" evidence="1">
    <location>
        <begin position="233"/>
        <end position="253"/>
    </location>
</feature>
<keyword evidence="2" id="KW-0732">Signal</keyword>
<keyword evidence="4" id="KW-1185">Reference proteome</keyword>
<keyword evidence="1" id="KW-0812">Transmembrane</keyword>